<evidence type="ECO:0000256" key="10">
    <source>
        <dbReference type="ARBA" id="ARBA00023004"/>
    </source>
</evidence>
<evidence type="ECO:0000256" key="3">
    <source>
        <dbReference type="ARBA" id="ARBA00004406"/>
    </source>
</evidence>
<keyword evidence="12" id="KW-0472">Membrane</keyword>
<comment type="subcellular location">
    <subcellularLocation>
        <location evidence="3">Endoplasmic reticulum membrane</location>
        <topology evidence="3">Peripheral membrane protein</topology>
    </subcellularLocation>
    <subcellularLocation>
        <location evidence="2">Microsome membrane</location>
        <topology evidence="2">Peripheral membrane protein</topology>
    </subcellularLocation>
</comment>
<dbReference type="CDD" id="cd11056">
    <property type="entry name" value="CYP6-like"/>
    <property type="match status" value="1"/>
</dbReference>
<dbReference type="InterPro" id="IPR001128">
    <property type="entry name" value="Cyt_P450"/>
</dbReference>
<dbReference type="FunFam" id="1.10.630.10:FF:000042">
    <property type="entry name" value="Cytochrome P450"/>
    <property type="match status" value="1"/>
</dbReference>
<dbReference type="GO" id="GO:0004497">
    <property type="term" value="F:monooxygenase activity"/>
    <property type="evidence" value="ECO:0007669"/>
    <property type="project" value="UniProtKB-KW"/>
</dbReference>
<feature type="binding site" description="axial binding residue" evidence="13">
    <location>
        <position position="457"/>
    </location>
    <ligand>
        <name>heme</name>
        <dbReference type="ChEBI" id="CHEBI:30413"/>
    </ligand>
    <ligandPart>
        <name>Fe</name>
        <dbReference type="ChEBI" id="CHEBI:18248"/>
    </ligandPart>
</feature>
<dbReference type="GO" id="GO:0020037">
    <property type="term" value="F:heme binding"/>
    <property type="evidence" value="ECO:0007669"/>
    <property type="project" value="InterPro"/>
</dbReference>
<evidence type="ECO:0000256" key="12">
    <source>
        <dbReference type="ARBA" id="ARBA00023136"/>
    </source>
</evidence>
<evidence type="ECO:0000256" key="9">
    <source>
        <dbReference type="ARBA" id="ARBA00023002"/>
    </source>
</evidence>
<dbReference type="PROSITE" id="PS00086">
    <property type="entry name" value="CYTOCHROME_P450"/>
    <property type="match status" value="1"/>
</dbReference>
<gene>
    <name evidence="15" type="ORF">NEZAVI_LOCUS5839</name>
</gene>
<keyword evidence="10 13" id="KW-0408">Iron</keyword>
<evidence type="ECO:0000256" key="5">
    <source>
        <dbReference type="ARBA" id="ARBA00022617"/>
    </source>
</evidence>
<dbReference type="Pfam" id="PF00067">
    <property type="entry name" value="p450"/>
    <property type="match status" value="1"/>
</dbReference>
<proteinExistence type="inferred from homology"/>
<comment type="cofactor">
    <cofactor evidence="1 13">
        <name>heme</name>
        <dbReference type="ChEBI" id="CHEBI:30413"/>
    </cofactor>
</comment>
<dbReference type="Proteomes" id="UP001152798">
    <property type="component" value="Chromosome 3"/>
</dbReference>
<evidence type="ECO:0000256" key="4">
    <source>
        <dbReference type="ARBA" id="ARBA00010617"/>
    </source>
</evidence>
<evidence type="ECO:0000256" key="2">
    <source>
        <dbReference type="ARBA" id="ARBA00004174"/>
    </source>
</evidence>
<dbReference type="GO" id="GO:0016705">
    <property type="term" value="F:oxidoreductase activity, acting on paired donors, with incorporation or reduction of molecular oxygen"/>
    <property type="evidence" value="ECO:0007669"/>
    <property type="project" value="InterPro"/>
</dbReference>
<evidence type="ECO:0000256" key="1">
    <source>
        <dbReference type="ARBA" id="ARBA00001971"/>
    </source>
</evidence>
<dbReference type="OrthoDB" id="8111386at2759"/>
<evidence type="ECO:0000256" key="8">
    <source>
        <dbReference type="ARBA" id="ARBA00022848"/>
    </source>
</evidence>
<keyword evidence="11 14" id="KW-0503">Monooxygenase</keyword>
<keyword evidence="5 13" id="KW-0349">Heme</keyword>
<dbReference type="AlphaFoldDB" id="A0A9P0MHE4"/>
<organism evidence="15 16">
    <name type="scientific">Nezara viridula</name>
    <name type="common">Southern green stink bug</name>
    <name type="synonym">Cimex viridulus</name>
    <dbReference type="NCBI Taxonomy" id="85310"/>
    <lineage>
        <taxon>Eukaryota</taxon>
        <taxon>Metazoa</taxon>
        <taxon>Ecdysozoa</taxon>
        <taxon>Arthropoda</taxon>
        <taxon>Hexapoda</taxon>
        <taxon>Insecta</taxon>
        <taxon>Pterygota</taxon>
        <taxon>Neoptera</taxon>
        <taxon>Paraneoptera</taxon>
        <taxon>Hemiptera</taxon>
        <taxon>Heteroptera</taxon>
        <taxon>Panheteroptera</taxon>
        <taxon>Pentatomomorpha</taxon>
        <taxon>Pentatomoidea</taxon>
        <taxon>Pentatomidae</taxon>
        <taxon>Pentatominae</taxon>
        <taxon>Nezara</taxon>
    </lineage>
</organism>
<dbReference type="InterPro" id="IPR050476">
    <property type="entry name" value="Insect_CytP450_Detox"/>
</dbReference>
<accession>A0A9P0MHE4</accession>
<keyword evidence="16" id="KW-1185">Reference proteome</keyword>
<dbReference type="GO" id="GO:0005789">
    <property type="term" value="C:endoplasmic reticulum membrane"/>
    <property type="evidence" value="ECO:0007669"/>
    <property type="project" value="UniProtKB-SubCell"/>
</dbReference>
<dbReference type="PRINTS" id="PR00385">
    <property type="entry name" value="P450"/>
</dbReference>
<dbReference type="PANTHER" id="PTHR24292">
    <property type="entry name" value="CYTOCHROME P450"/>
    <property type="match status" value="1"/>
</dbReference>
<dbReference type="PRINTS" id="PR00463">
    <property type="entry name" value="EP450I"/>
</dbReference>
<evidence type="ECO:0000256" key="13">
    <source>
        <dbReference type="PIRSR" id="PIRSR602401-1"/>
    </source>
</evidence>
<sequence>MLTLILLLFTILISSLIFIFIKWAEEKNKYWSKRNINCLKPKLFIGNLYEVLCGRKNISEVQQDVYDAFPNDDVVGFYDFIFPRLLIRNPEWVEKVAKNDFSYFVDRRPPLKHVKNPLAVNLFSMCGNQWRVYRQKLSPAFTTGKLKYMLDPLAECVNNLLTLLESHAGEEVDMKETMELFSMDVIGSCVFGIDPGVTKNPNSEFRTIGKTIFEFTAIQQFRFAVLTMLPKLAKKLNFTFFRPEVVTYYCNIILNTLEYRKKNGIERHDFIQMMLQLQSKGKLDSQSTDPADDDLKTDKTLEGDDVQITDELLIGTAFGFLTAGFHTTASSMTYALYELSRNPEALEKTKREIKEQVAVHGDITYDSLKSMTYLEKVLKEALRLHPGSPSTMRVCTKEYKFPNGLTMLPGDSINIPIYALHRDPNNFPDPLSFNPDRFDETPTPGTYLPFGDGPRMCIGMRFAMTAMKYALSKVLLNYDIQLGKTNETPIRMAPRGFLNVPKKEVNIKIIKV</sequence>
<evidence type="ECO:0008006" key="17">
    <source>
        <dbReference type="Google" id="ProtNLM"/>
    </source>
</evidence>
<dbReference type="SUPFAM" id="SSF48264">
    <property type="entry name" value="Cytochrome P450"/>
    <property type="match status" value="1"/>
</dbReference>
<dbReference type="EMBL" id="OV725079">
    <property type="protein sequence ID" value="CAH1395590.1"/>
    <property type="molecule type" value="Genomic_DNA"/>
</dbReference>
<keyword evidence="9 14" id="KW-0560">Oxidoreductase</keyword>
<reference evidence="15" key="1">
    <citation type="submission" date="2022-01" db="EMBL/GenBank/DDBJ databases">
        <authorList>
            <person name="King R."/>
        </authorList>
    </citation>
    <scope>NUCLEOTIDE SEQUENCE</scope>
</reference>
<evidence type="ECO:0000256" key="14">
    <source>
        <dbReference type="RuleBase" id="RU000461"/>
    </source>
</evidence>
<protein>
    <recommendedName>
        <fullName evidence="17">Cytochrome P450</fullName>
    </recommendedName>
</protein>
<dbReference type="InterPro" id="IPR017972">
    <property type="entry name" value="Cyt_P450_CS"/>
</dbReference>
<evidence type="ECO:0000256" key="11">
    <source>
        <dbReference type="ARBA" id="ARBA00023033"/>
    </source>
</evidence>
<dbReference type="PANTHER" id="PTHR24292:SF104">
    <property type="entry name" value="CYTOCHROME P450 308A1-RELATED"/>
    <property type="match status" value="1"/>
</dbReference>
<evidence type="ECO:0000313" key="16">
    <source>
        <dbReference type="Proteomes" id="UP001152798"/>
    </source>
</evidence>
<evidence type="ECO:0000256" key="7">
    <source>
        <dbReference type="ARBA" id="ARBA00022824"/>
    </source>
</evidence>
<evidence type="ECO:0000313" key="15">
    <source>
        <dbReference type="EMBL" id="CAH1395590.1"/>
    </source>
</evidence>
<dbReference type="InterPro" id="IPR002401">
    <property type="entry name" value="Cyt_P450_E_grp-I"/>
</dbReference>
<keyword evidence="7" id="KW-0256">Endoplasmic reticulum</keyword>
<dbReference type="GO" id="GO:0005506">
    <property type="term" value="F:iron ion binding"/>
    <property type="evidence" value="ECO:0007669"/>
    <property type="project" value="InterPro"/>
</dbReference>
<keyword evidence="6 13" id="KW-0479">Metal-binding</keyword>
<name>A0A9P0MHE4_NEZVI</name>
<dbReference type="Gene3D" id="1.10.630.10">
    <property type="entry name" value="Cytochrome P450"/>
    <property type="match status" value="1"/>
</dbReference>
<keyword evidence="8" id="KW-0492">Microsome</keyword>
<evidence type="ECO:0000256" key="6">
    <source>
        <dbReference type="ARBA" id="ARBA00022723"/>
    </source>
</evidence>
<dbReference type="InterPro" id="IPR036396">
    <property type="entry name" value="Cyt_P450_sf"/>
</dbReference>
<comment type="similarity">
    <text evidence="4 14">Belongs to the cytochrome P450 family.</text>
</comment>